<dbReference type="CDD" id="cd06192">
    <property type="entry name" value="DHOD_e_trans_like"/>
    <property type="match status" value="1"/>
</dbReference>
<name>A0A4U9R9S4_HATHI</name>
<dbReference type="OrthoDB" id="1704963at2"/>
<reference evidence="1 2" key="1">
    <citation type="submission" date="2019-05" db="EMBL/GenBank/DDBJ databases">
        <authorList>
            <consortium name="Pathogen Informatics"/>
        </authorList>
    </citation>
    <scope>NUCLEOTIDE SEQUENCE [LARGE SCALE GENOMIC DNA]</scope>
    <source>
        <strain evidence="1 2">NCTC503</strain>
    </source>
</reference>
<organism evidence="1 2">
    <name type="scientific">Hathewaya histolytica</name>
    <name type="common">Clostridium histolyticum</name>
    <dbReference type="NCBI Taxonomy" id="1498"/>
    <lineage>
        <taxon>Bacteria</taxon>
        <taxon>Bacillati</taxon>
        <taxon>Bacillota</taxon>
        <taxon>Clostridia</taxon>
        <taxon>Eubacteriales</taxon>
        <taxon>Clostridiaceae</taxon>
        <taxon>Hathewaya</taxon>
    </lineage>
</organism>
<evidence type="ECO:0000313" key="2">
    <source>
        <dbReference type="Proteomes" id="UP000308489"/>
    </source>
</evidence>
<dbReference type="InterPro" id="IPR039261">
    <property type="entry name" value="FNR_nucleotide-bd"/>
</dbReference>
<dbReference type="PANTHER" id="PTHR43513">
    <property type="entry name" value="DIHYDROOROTATE DEHYDROGENASE B (NAD(+)), ELECTRON TRANSFER SUBUNIT"/>
    <property type="match status" value="1"/>
</dbReference>
<dbReference type="SUPFAM" id="SSF63380">
    <property type="entry name" value="Riboflavin synthase domain-like"/>
    <property type="match status" value="1"/>
</dbReference>
<accession>A0A4U9R9S4</accession>
<dbReference type="PANTHER" id="PTHR43513:SF3">
    <property type="entry name" value="DIHYDROOROTATE DEHYDROGENASE B (NAD(+)), ELECTRON TRANSFER SUBUNIT-RELATED"/>
    <property type="match status" value="1"/>
</dbReference>
<dbReference type="Proteomes" id="UP000308489">
    <property type="component" value="Chromosome 1"/>
</dbReference>
<keyword evidence="2" id="KW-1185">Reference proteome</keyword>
<sequence>MSFEPFECIDGGTEFCPCHLGETGNCIQCRLLQKDNECNCSNWKGVCIYQELKWNNGVAKNGRKYFQGIITEKVSPNEDLFIIVVKTDPYLVRNLTSVGSFVFLKSVEDRNYFDSPISIMDINTQDNELTLAIEIKGVKTYRLNELKKGDKLLVKGPYWNGVLGLRHIKNQKGGNCILISRGIGQAPLIPILKDLYNKGNKVTVIIDNGRYPNSFITEYLNRYASEVHYINTFERGKITEDFRQFLINKLEENKVSLVHSSCADILNYDIMKVVEEVNKTQIDNFTNYTCCNNTKMCCGEGICGCCTRKNNDHKLRRLCKMQTDPKYVLEGRRLF</sequence>
<dbReference type="RefSeq" id="WP_138209909.1">
    <property type="nucleotide sequence ID" value="NZ_CBCRUQ010000031.1"/>
</dbReference>
<gene>
    <name evidence="1" type="primary">pyrK_2</name>
    <name evidence="1" type="ORF">NCTC503_01226</name>
</gene>
<dbReference type="Gene3D" id="3.40.50.80">
    <property type="entry name" value="Nucleotide-binding domain of ferredoxin-NADP reductase (FNR) module"/>
    <property type="match status" value="1"/>
</dbReference>
<dbReference type="AlphaFoldDB" id="A0A4U9R9S4"/>
<dbReference type="EMBL" id="LR590481">
    <property type="protein sequence ID" value="VTQ88352.1"/>
    <property type="molecule type" value="Genomic_DNA"/>
</dbReference>
<dbReference type="NCBIfam" id="NF004470">
    <property type="entry name" value="PRK05802.1"/>
    <property type="match status" value="1"/>
</dbReference>
<protein>
    <submittedName>
        <fullName evidence="1">2-polyprenylphenol hydroxylase-like oxidoreductase</fullName>
    </submittedName>
</protein>
<dbReference type="InterPro" id="IPR017938">
    <property type="entry name" value="Riboflavin_synthase-like_b-brl"/>
</dbReference>
<dbReference type="InterPro" id="IPR050353">
    <property type="entry name" value="PyrK_electron_transfer"/>
</dbReference>
<dbReference type="Gene3D" id="2.40.30.10">
    <property type="entry name" value="Translation factors"/>
    <property type="match status" value="1"/>
</dbReference>
<proteinExistence type="predicted"/>
<dbReference type="SUPFAM" id="SSF52343">
    <property type="entry name" value="Ferredoxin reductase-like, C-terminal NADP-linked domain"/>
    <property type="match status" value="1"/>
</dbReference>
<dbReference type="KEGG" id="hhw:NCTC503_01226"/>
<evidence type="ECO:0000313" key="1">
    <source>
        <dbReference type="EMBL" id="VTQ88352.1"/>
    </source>
</evidence>